<feature type="compositionally biased region" description="Polar residues" evidence="1">
    <location>
        <begin position="9"/>
        <end position="18"/>
    </location>
</feature>
<evidence type="ECO:0000313" key="3">
    <source>
        <dbReference type="Proteomes" id="UP001162483"/>
    </source>
</evidence>
<organism evidence="2 3">
    <name type="scientific">Staurois parvus</name>
    <dbReference type="NCBI Taxonomy" id="386267"/>
    <lineage>
        <taxon>Eukaryota</taxon>
        <taxon>Metazoa</taxon>
        <taxon>Chordata</taxon>
        <taxon>Craniata</taxon>
        <taxon>Vertebrata</taxon>
        <taxon>Euteleostomi</taxon>
        <taxon>Amphibia</taxon>
        <taxon>Batrachia</taxon>
        <taxon>Anura</taxon>
        <taxon>Neobatrachia</taxon>
        <taxon>Ranoidea</taxon>
        <taxon>Ranidae</taxon>
        <taxon>Staurois</taxon>
    </lineage>
</organism>
<accession>A0ABN9C146</accession>
<proteinExistence type="predicted"/>
<feature type="region of interest" description="Disordered" evidence="1">
    <location>
        <begin position="1"/>
        <end position="82"/>
    </location>
</feature>
<dbReference type="Proteomes" id="UP001162483">
    <property type="component" value="Unassembled WGS sequence"/>
</dbReference>
<evidence type="ECO:0000313" key="2">
    <source>
        <dbReference type="EMBL" id="CAI9553126.1"/>
    </source>
</evidence>
<reference evidence="2" key="1">
    <citation type="submission" date="2023-05" db="EMBL/GenBank/DDBJ databases">
        <authorList>
            <person name="Stuckert A."/>
        </authorList>
    </citation>
    <scope>NUCLEOTIDE SEQUENCE</scope>
</reference>
<dbReference type="EMBL" id="CATNWA010006988">
    <property type="protein sequence ID" value="CAI9553126.1"/>
    <property type="molecule type" value="Genomic_DNA"/>
</dbReference>
<keyword evidence="3" id="KW-1185">Reference proteome</keyword>
<sequence>MVGMDLKQSLGQVTTSGRAHQRLGRPPGMHVRYRESQIMRRMTAPQQGGTDSGSVGGKREPNQRARSSQVTCRVSQVNQSVE</sequence>
<evidence type="ECO:0000256" key="1">
    <source>
        <dbReference type="SAM" id="MobiDB-lite"/>
    </source>
</evidence>
<gene>
    <name evidence="2" type="ORF">SPARVUS_LOCUS3992071</name>
</gene>
<protein>
    <submittedName>
        <fullName evidence="2">Uncharacterized protein</fullName>
    </submittedName>
</protein>
<name>A0ABN9C146_9NEOB</name>
<feature type="compositionally biased region" description="Polar residues" evidence="1">
    <location>
        <begin position="64"/>
        <end position="82"/>
    </location>
</feature>
<comment type="caution">
    <text evidence="2">The sequence shown here is derived from an EMBL/GenBank/DDBJ whole genome shotgun (WGS) entry which is preliminary data.</text>
</comment>